<dbReference type="InterPro" id="IPR001680">
    <property type="entry name" value="WD40_rpt"/>
</dbReference>
<evidence type="ECO:0000313" key="2">
    <source>
        <dbReference type="EMBL" id="CAD8172304.1"/>
    </source>
</evidence>
<gene>
    <name evidence="2" type="ORF">PPENT_87.1.T0570025</name>
</gene>
<dbReference type="PROSITE" id="PS50294">
    <property type="entry name" value="WD_REPEATS_REGION"/>
    <property type="match status" value="1"/>
</dbReference>
<comment type="caution">
    <text evidence="2">The sequence shown here is derived from an EMBL/GenBank/DDBJ whole genome shotgun (WGS) entry which is preliminary data.</text>
</comment>
<dbReference type="GO" id="GO:0016226">
    <property type="term" value="P:iron-sulfur cluster assembly"/>
    <property type="evidence" value="ECO:0007669"/>
    <property type="project" value="TreeGrafter"/>
</dbReference>
<dbReference type="AlphaFoldDB" id="A0A8S1V682"/>
<proteinExistence type="predicted"/>
<dbReference type="GO" id="GO:0097361">
    <property type="term" value="C:cytosolic [4Fe-4S] assembly targeting complex"/>
    <property type="evidence" value="ECO:0007669"/>
    <property type="project" value="TreeGrafter"/>
</dbReference>
<dbReference type="Proteomes" id="UP000689195">
    <property type="component" value="Unassembled WGS sequence"/>
</dbReference>
<reference evidence="2" key="1">
    <citation type="submission" date="2021-01" db="EMBL/GenBank/DDBJ databases">
        <authorList>
            <consortium name="Genoscope - CEA"/>
            <person name="William W."/>
        </authorList>
    </citation>
    <scope>NUCLEOTIDE SEQUENCE</scope>
</reference>
<dbReference type="SMART" id="SM00320">
    <property type="entry name" value="WD40"/>
    <property type="match status" value="4"/>
</dbReference>
<protein>
    <recommendedName>
        <fullName evidence="4">WD40-repeat-containing domain</fullName>
    </recommendedName>
</protein>
<dbReference type="PROSITE" id="PS50082">
    <property type="entry name" value="WD_REPEATS_2"/>
    <property type="match status" value="2"/>
</dbReference>
<keyword evidence="1" id="KW-0853">WD repeat</keyword>
<dbReference type="PANTHER" id="PTHR19920:SF0">
    <property type="entry name" value="CYTOSOLIC IRON-SULFUR PROTEIN ASSEMBLY PROTEIN CIAO1-RELATED"/>
    <property type="match status" value="1"/>
</dbReference>
<accession>A0A8S1V682</accession>
<dbReference type="EMBL" id="CAJJDO010000057">
    <property type="protein sequence ID" value="CAD8172304.1"/>
    <property type="molecule type" value="Genomic_DNA"/>
</dbReference>
<feature type="repeat" description="WD" evidence="1">
    <location>
        <begin position="323"/>
        <end position="364"/>
    </location>
</feature>
<evidence type="ECO:0000256" key="1">
    <source>
        <dbReference type="PROSITE-ProRule" id="PRU00221"/>
    </source>
</evidence>
<evidence type="ECO:0000313" key="3">
    <source>
        <dbReference type="Proteomes" id="UP000689195"/>
    </source>
</evidence>
<organism evidence="2 3">
    <name type="scientific">Paramecium pentaurelia</name>
    <dbReference type="NCBI Taxonomy" id="43138"/>
    <lineage>
        <taxon>Eukaryota</taxon>
        <taxon>Sar</taxon>
        <taxon>Alveolata</taxon>
        <taxon>Ciliophora</taxon>
        <taxon>Intramacronucleata</taxon>
        <taxon>Oligohymenophorea</taxon>
        <taxon>Peniculida</taxon>
        <taxon>Parameciidae</taxon>
        <taxon>Paramecium</taxon>
    </lineage>
</organism>
<dbReference type="OrthoDB" id="5573735at2759"/>
<feature type="repeat" description="WD" evidence="1">
    <location>
        <begin position="369"/>
        <end position="410"/>
    </location>
</feature>
<keyword evidence="3" id="KW-1185">Reference proteome</keyword>
<evidence type="ECO:0008006" key="4">
    <source>
        <dbReference type="Google" id="ProtNLM"/>
    </source>
</evidence>
<dbReference type="Pfam" id="PF00400">
    <property type="entry name" value="WD40"/>
    <property type="match status" value="3"/>
</dbReference>
<sequence>MFKSFRKENEKELLCGNNHQLPILMVILDPKLELNQRLLCAECIKCLSTNVKTMGYELICKKIEEVQNSKIEKLEKTIQFNIKQIKDLVGNIHKLKSQIIFQLDEIIGYSGSWIQNLYQVGHNNSKYSFHLQLEKLITEKLENEEKSTFMNEINQANYFWKSKMSEKLEFFRSFKQNQKCQDILSNFNQYTNKKEEPNQPKILSLQNQISTQELSLQQSRNEHDGQIQLSLKDDFMKQNNKCYAIAFNKNGSQMVSMNNFDIKVWGFHDGKLKLESTLQAHTSYIYCFVYSKLQQSFISCSNDKSIICWKKTNYNNWKKSQEYRLHMGWVGCMNLNKNETQLLSGGEDKQIIVWQVDLNQNKLSYLYSLEKHMNSIRAISLNESENSFVSCGDDQLIIIWEIGQDKQFQFKQTFKQFLNCSGCHLKFLDDQKFIWLPYSKELNVVCLFSKKNGIYEEDCENRIKLIINNNSLGCSLFPIIYLKDKSILFIRSKNIIFLLKELNGKFFVVNEYDCITNWNFGNVTDDGKYLVVWDDHKKGYSSIELDYK</sequence>
<dbReference type="PANTHER" id="PTHR19920">
    <property type="entry name" value="WD40 PROTEIN CIAO1"/>
    <property type="match status" value="1"/>
</dbReference>
<name>A0A8S1V682_9CILI</name>